<dbReference type="GO" id="GO:0016757">
    <property type="term" value="F:glycosyltransferase activity"/>
    <property type="evidence" value="ECO:0007669"/>
    <property type="project" value="UniProtKB-KW"/>
</dbReference>
<organism evidence="5 6">
    <name type="scientific">Thermomonas haemolytica</name>
    <dbReference type="NCBI Taxonomy" id="141949"/>
    <lineage>
        <taxon>Bacteria</taxon>
        <taxon>Pseudomonadati</taxon>
        <taxon>Pseudomonadota</taxon>
        <taxon>Gammaproteobacteria</taxon>
        <taxon>Lysobacterales</taxon>
        <taxon>Lysobacteraceae</taxon>
        <taxon>Thermomonas</taxon>
    </lineage>
</organism>
<evidence type="ECO:0000313" key="6">
    <source>
        <dbReference type="Proteomes" id="UP000295414"/>
    </source>
</evidence>
<feature type="domain" description="Glycosyltransferase 2-like" evidence="4">
    <location>
        <begin position="11"/>
        <end position="138"/>
    </location>
</feature>
<dbReference type="PANTHER" id="PTHR43179">
    <property type="entry name" value="RHAMNOSYLTRANSFERASE WBBL"/>
    <property type="match status" value="1"/>
</dbReference>
<evidence type="ECO:0000313" key="5">
    <source>
        <dbReference type="EMBL" id="TCT20541.1"/>
    </source>
</evidence>
<proteinExistence type="inferred from homology"/>
<keyword evidence="3 5" id="KW-0808">Transferase</keyword>
<dbReference type="OrthoDB" id="5123492at2"/>
<sequence length="285" mass="29570">MSRAGAALPIVLVPVGTDEEALDGCLAALETATPPGTRVWLADDAQAGPRGLAILQRWLAQTRLQAAHTRRSAPLGEAAHVAQALAACGEEDVVVLASDARPTPGWLERLAQCLADDPEIATATPWCNAGEVVAWPRIGEITPLTLAPARLAQACAQLAGGACPTLPSAVSHAVLLRGRARVAAGGVDGESYRAWPAALADLSLRLAGLGGRSVLCPGAFVLREREGEPHPGDGDLLAARWPGWHASIAHFLMQDPLHALRAQLHAALARLEQAPPQPDLFAGGA</sequence>
<dbReference type="SUPFAM" id="SSF53448">
    <property type="entry name" value="Nucleotide-diphospho-sugar transferases"/>
    <property type="match status" value="1"/>
</dbReference>
<comment type="caution">
    <text evidence="5">The sequence shown here is derived from an EMBL/GenBank/DDBJ whole genome shotgun (WGS) entry which is preliminary data.</text>
</comment>
<protein>
    <submittedName>
        <fullName evidence="5">Glycosyl transferase family 2</fullName>
    </submittedName>
</protein>
<dbReference type="InterPro" id="IPR001173">
    <property type="entry name" value="Glyco_trans_2-like"/>
</dbReference>
<dbReference type="InterPro" id="IPR029044">
    <property type="entry name" value="Nucleotide-diphossugar_trans"/>
</dbReference>
<evidence type="ECO:0000256" key="1">
    <source>
        <dbReference type="ARBA" id="ARBA00006739"/>
    </source>
</evidence>
<dbReference type="Proteomes" id="UP000295414">
    <property type="component" value="Unassembled WGS sequence"/>
</dbReference>
<evidence type="ECO:0000256" key="2">
    <source>
        <dbReference type="ARBA" id="ARBA00022676"/>
    </source>
</evidence>
<dbReference type="AlphaFoldDB" id="A0A4R3MY55"/>
<evidence type="ECO:0000256" key="3">
    <source>
        <dbReference type="ARBA" id="ARBA00022679"/>
    </source>
</evidence>
<dbReference type="PANTHER" id="PTHR43179:SF12">
    <property type="entry name" value="GALACTOFURANOSYLTRANSFERASE GLFT2"/>
    <property type="match status" value="1"/>
</dbReference>
<reference evidence="5 6" key="1">
    <citation type="submission" date="2019-03" db="EMBL/GenBank/DDBJ databases">
        <title>Genomic Encyclopedia of Type Strains, Phase IV (KMG-IV): sequencing the most valuable type-strain genomes for metagenomic binning, comparative biology and taxonomic classification.</title>
        <authorList>
            <person name="Goeker M."/>
        </authorList>
    </citation>
    <scope>NUCLEOTIDE SEQUENCE [LARGE SCALE GENOMIC DNA]</scope>
    <source>
        <strain evidence="5 6">DSM 13605</strain>
    </source>
</reference>
<comment type="similarity">
    <text evidence="1">Belongs to the glycosyltransferase 2 family.</text>
</comment>
<gene>
    <name evidence="5" type="ORF">EDC34_11128</name>
</gene>
<name>A0A4R3MY55_9GAMM</name>
<keyword evidence="6" id="KW-1185">Reference proteome</keyword>
<dbReference type="EMBL" id="SMAP01000011">
    <property type="protein sequence ID" value="TCT20541.1"/>
    <property type="molecule type" value="Genomic_DNA"/>
</dbReference>
<dbReference type="Gene3D" id="3.90.550.10">
    <property type="entry name" value="Spore Coat Polysaccharide Biosynthesis Protein SpsA, Chain A"/>
    <property type="match status" value="1"/>
</dbReference>
<keyword evidence="2" id="KW-0328">Glycosyltransferase</keyword>
<accession>A0A4R3MY55</accession>
<evidence type="ECO:0000259" key="4">
    <source>
        <dbReference type="Pfam" id="PF00535"/>
    </source>
</evidence>
<dbReference type="Pfam" id="PF00535">
    <property type="entry name" value="Glycos_transf_2"/>
    <property type="match status" value="1"/>
</dbReference>
<dbReference type="CDD" id="cd00761">
    <property type="entry name" value="Glyco_tranf_GTA_type"/>
    <property type="match status" value="1"/>
</dbReference>
<dbReference type="RefSeq" id="WP_114960991.1">
    <property type="nucleotide sequence ID" value="NZ_MSZW01000026.1"/>
</dbReference>